<evidence type="ECO:0000313" key="2">
    <source>
        <dbReference type="EMBL" id="MCY1005024.1"/>
    </source>
</evidence>
<accession>A0A9X3IW11</accession>
<keyword evidence="3" id="KW-1185">Reference proteome</keyword>
<comment type="caution">
    <text evidence="2">The sequence shown here is derived from an EMBL/GenBank/DDBJ whole genome shotgun (WGS) entry which is preliminary data.</text>
</comment>
<gene>
    <name evidence="2" type="ORF">OV079_05450</name>
</gene>
<dbReference type="SUPFAM" id="SSF69318">
    <property type="entry name" value="Integrin alpha N-terminal domain"/>
    <property type="match status" value="1"/>
</dbReference>
<feature type="compositionally biased region" description="Basic and acidic residues" evidence="1">
    <location>
        <begin position="269"/>
        <end position="282"/>
    </location>
</feature>
<dbReference type="Gene3D" id="2.130.10.130">
    <property type="entry name" value="Integrin alpha, N-terminal"/>
    <property type="match status" value="1"/>
</dbReference>
<dbReference type="Proteomes" id="UP001150924">
    <property type="component" value="Unassembled WGS sequence"/>
</dbReference>
<protein>
    <submittedName>
        <fullName evidence="2">VCBS repeat-containing protein</fullName>
    </submittedName>
</protein>
<evidence type="ECO:0000256" key="1">
    <source>
        <dbReference type="SAM" id="MobiDB-lite"/>
    </source>
</evidence>
<organism evidence="2 3">
    <name type="scientific">Nannocystis pusilla</name>
    <dbReference type="NCBI Taxonomy" id="889268"/>
    <lineage>
        <taxon>Bacteria</taxon>
        <taxon>Pseudomonadati</taxon>
        <taxon>Myxococcota</taxon>
        <taxon>Polyangia</taxon>
        <taxon>Nannocystales</taxon>
        <taxon>Nannocystaceae</taxon>
        <taxon>Nannocystis</taxon>
    </lineage>
</organism>
<evidence type="ECO:0000313" key="3">
    <source>
        <dbReference type="Proteomes" id="UP001150924"/>
    </source>
</evidence>
<dbReference type="InterPro" id="IPR028994">
    <property type="entry name" value="Integrin_alpha_N"/>
</dbReference>
<proteinExistence type="predicted"/>
<dbReference type="EMBL" id="JAPNKE010000002">
    <property type="protein sequence ID" value="MCY1005024.1"/>
    <property type="molecule type" value="Genomic_DNA"/>
</dbReference>
<name>A0A9X3IW11_9BACT</name>
<dbReference type="PANTHER" id="PTHR46580:SF4">
    <property type="entry name" value="ATP_GTP-BINDING PROTEIN"/>
    <property type="match status" value="1"/>
</dbReference>
<sequence length="354" mass="37702">MTFADGTLGAELFAPATSDSQPWPQSIGDQPVVRASGDFDEDGVLDVLAHSIGVDGVSVHVLFLDGQGGLADDQVVHLADNVMTLDAVDWNEDGHLDIITVAHTEALDGLVVLLGDGTGEFTESVGPALEQATPGYVLGALDGDGRADDFVFTQGGSGMLVRHQGDVQTTSAPSMPAELWFHDFVVADLDGDGLGDLAGVATNTEFETSELVVFLQKSGDFPLTARYPVHCGARLLAAGDLDSDGALDLVTAGTGPVSVRRGDGQGLRPAHDRLSPAPERGRRAPRRRPRGRRQPRHHRPRQRDLLDHRRRQPALASRTCPRGHVAYDMPVRACPNLHVSQDNFTRAAPAGRCG</sequence>
<feature type="compositionally biased region" description="Basic residues" evidence="1">
    <location>
        <begin position="283"/>
        <end position="301"/>
    </location>
</feature>
<feature type="region of interest" description="Disordered" evidence="1">
    <location>
        <begin position="253"/>
        <end position="321"/>
    </location>
</feature>
<reference evidence="2" key="1">
    <citation type="submission" date="2022-11" db="EMBL/GenBank/DDBJ databases">
        <title>Minimal conservation of predation-associated metabolite biosynthetic gene clusters underscores biosynthetic potential of Myxococcota including descriptions for ten novel species: Archangium lansinium sp. nov., Myxococcus landrumus sp. nov., Nannocystis bai.</title>
        <authorList>
            <person name="Ahearne A."/>
            <person name="Stevens C."/>
            <person name="Phillips K."/>
        </authorList>
    </citation>
    <scope>NUCLEOTIDE SEQUENCE</scope>
    <source>
        <strain evidence="2">Na p29</strain>
    </source>
</reference>
<dbReference type="PANTHER" id="PTHR46580">
    <property type="entry name" value="SENSOR KINASE-RELATED"/>
    <property type="match status" value="1"/>
</dbReference>
<dbReference type="RefSeq" id="WP_267766642.1">
    <property type="nucleotide sequence ID" value="NZ_JAPNKE010000002.1"/>
</dbReference>
<dbReference type="AlphaFoldDB" id="A0A9X3IW11"/>